<evidence type="ECO:0000313" key="6">
    <source>
        <dbReference type="EMBL" id="KAF7176347.1"/>
    </source>
</evidence>
<evidence type="ECO:0000256" key="1">
    <source>
        <dbReference type="ARBA" id="ARBA00009333"/>
    </source>
</evidence>
<protein>
    <recommendedName>
        <fullName evidence="4">FAD/NAD(P)-binding domain-containing protein</fullName>
    </recommendedName>
</protein>
<dbReference type="AlphaFoldDB" id="A0A8H6UVM0"/>
<gene>
    <name evidence="5" type="ORF">CNMCM5623_001564</name>
    <name evidence="6" type="ORF">CNMCM7691_002272</name>
</gene>
<sequence length="635" mass="69028">MESFNTPADALIIGGGPAGLKAAWDLGRGHHRTILFSACSAPADKCDEQLNKSPRPGSNFFLEGPFGNSSFFDLAQEEIQQQASHVCIERRRIIRVKRLADGIFQAEDPNGNSWRGRLLILAHGSVEVFPDITGYGNCWRQQRIQTTPPTQQLPGHVSARGVAILAVGELAELTMALRTIWRIRQYNSQVHVYTNGDHELAQALQTRKPPDTGITIEGKGILRLEPDISTSLGVVIYLLDGTATTEAFLYHCPTPQLCGPFARQLDLELAESGAIHVSARAPYMTSMDGVYAAGDCTSLDRRTLFKALSMGEGVAASVAARLEQEKWPDLQIGGGPAGLAAALGLCRAVRTAVVFDSRSYRNSLTEHMHNVSTWDHAKPQDYRAAARRELTEGRYNTVTLADVALQKVYKLDSGEFEATDVGGKTWRGKKLVLATGVQDEIPAVQGYADCWPKSIYHCLFCHGFEEKGSPSVGVLAIGPTANPKPAEHLARLAHNLAESVTIYTNGDEVLAEQLQPAIEKDQWLHLETRPIKQLHKTDGVPVKVELQDGTEKMEGFLVHAMKTTPVLDFENNLELELSPQGSEFKTSAPFGETTTRGCFATGDCGMAIKAASMSMSHGSLAAVGVVSQLAFDEKA</sequence>
<dbReference type="OrthoDB" id="4170670at2759"/>
<dbReference type="PRINTS" id="PR00469">
    <property type="entry name" value="PNDRDTASEII"/>
</dbReference>
<comment type="similarity">
    <text evidence="1">Belongs to the class-II pyridine nucleotide-disulfide oxidoreductase family.</text>
</comment>
<dbReference type="GO" id="GO:0016491">
    <property type="term" value="F:oxidoreductase activity"/>
    <property type="evidence" value="ECO:0007669"/>
    <property type="project" value="UniProtKB-KW"/>
</dbReference>
<reference evidence="5" key="1">
    <citation type="submission" date="2020-06" db="EMBL/GenBank/DDBJ databases">
        <title>Draft genome sequences of strains closely related to Aspergillus parafelis and Aspergillus hiratsukae.</title>
        <authorList>
            <person name="Dos Santos R.A.C."/>
            <person name="Rivero-Menendez O."/>
            <person name="Steenwyk J.L."/>
            <person name="Mead M.E."/>
            <person name="Goldman G.H."/>
            <person name="Alastruey-Izquierdo A."/>
            <person name="Rokas A."/>
        </authorList>
    </citation>
    <scope>NUCLEOTIDE SEQUENCE</scope>
    <source>
        <strain evidence="5">CNM-CM5623</strain>
        <strain evidence="6">CNM-CM7691</strain>
    </source>
</reference>
<dbReference type="InterPro" id="IPR050097">
    <property type="entry name" value="Ferredoxin-NADP_redctase_2"/>
</dbReference>
<dbReference type="Proteomes" id="UP000641853">
    <property type="component" value="Unassembled WGS sequence"/>
</dbReference>
<dbReference type="PANTHER" id="PTHR48105">
    <property type="entry name" value="THIOREDOXIN REDUCTASE 1-RELATED-RELATED"/>
    <property type="match status" value="1"/>
</dbReference>
<dbReference type="PRINTS" id="PR00368">
    <property type="entry name" value="FADPNR"/>
</dbReference>
<dbReference type="Proteomes" id="UP000654922">
    <property type="component" value="Unassembled WGS sequence"/>
</dbReference>
<name>A0A8H6UVM0_9EURO</name>
<feature type="domain" description="FAD/NAD(P)-binding" evidence="4">
    <location>
        <begin position="332"/>
        <end position="618"/>
    </location>
</feature>
<dbReference type="Gene3D" id="3.50.50.60">
    <property type="entry name" value="FAD/NAD(P)-binding domain"/>
    <property type="match status" value="4"/>
</dbReference>
<evidence type="ECO:0000313" key="5">
    <source>
        <dbReference type="EMBL" id="KAF7168582.1"/>
    </source>
</evidence>
<dbReference type="EMBL" id="JACBAG010001913">
    <property type="protein sequence ID" value="KAF7176347.1"/>
    <property type="molecule type" value="Genomic_DNA"/>
</dbReference>
<evidence type="ECO:0000256" key="3">
    <source>
        <dbReference type="ARBA" id="ARBA00023002"/>
    </source>
</evidence>
<organism evidence="5 8">
    <name type="scientific">Aspergillus felis</name>
    <dbReference type="NCBI Taxonomy" id="1287682"/>
    <lineage>
        <taxon>Eukaryota</taxon>
        <taxon>Fungi</taxon>
        <taxon>Dikarya</taxon>
        <taxon>Ascomycota</taxon>
        <taxon>Pezizomycotina</taxon>
        <taxon>Eurotiomycetes</taxon>
        <taxon>Eurotiomycetidae</taxon>
        <taxon>Eurotiales</taxon>
        <taxon>Aspergillaceae</taxon>
        <taxon>Aspergillus</taxon>
        <taxon>Aspergillus subgen. Fumigati</taxon>
    </lineage>
</organism>
<dbReference type="GO" id="GO:0097237">
    <property type="term" value="P:cellular response to toxic substance"/>
    <property type="evidence" value="ECO:0007669"/>
    <property type="project" value="UniProtKB-ARBA"/>
</dbReference>
<keyword evidence="7" id="KW-1185">Reference proteome</keyword>
<keyword evidence="2" id="KW-0285">Flavoprotein</keyword>
<accession>A0A8H6UVM0</accession>
<evidence type="ECO:0000313" key="8">
    <source>
        <dbReference type="Proteomes" id="UP000654922"/>
    </source>
</evidence>
<dbReference type="InterPro" id="IPR036188">
    <property type="entry name" value="FAD/NAD-bd_sf"/>
</dbReference>
<comment type="caution">
    <text evidence="5">The sequence shown here is derived from an EMBL/GenBank/DDBJ whole genome shotgun (WGS) entry which is preliminary data.</text>
</comment>
<dbReference type="InterPro" id="IPR023753">
    <property type="entry name" value="FAD/NAD-binding_dom"/>
</dbReference>
<evidence type="ECO:0000256" key="2">
    <source>
        <dbReference type="ARBA" id="ARBA00022630"/>
    </source>
</evidence>
<keyword evidence="3" id="KW-0560">Oxidoreductase</keyword>
<dbReference type="SUPFAM" id="SSF51905">
    <property type="entry name" value="FAD/NAD(P)-binding domain"/>
    <property type="match status" value="2"/>
</dbReference>
<dbReference type="Pfam" id="PF07992">
    <property type="entry name" value="Pyr_redox_2"/>
    <property type="match status" value="1"/>
</dbReference>
<evidence type="ECO:0000313" key="7">
    <source>
        <dbReference type="Proteomes" id="UP000641853"/>
    </source>
</evidence>
<proteinExistence type="inferred from homology"/>
<dbReference type="EMBL" id="JACBAE010001262">
    <property type="protein sequence ID" value="KAF7168582.1"/>
    <property type="molecule type" value="Genomic_DNA"/>
</dbReference>
<evidence type="ECO:0000259" key="4">
    <source>
        <dbReference type="Pfam" id="PF07992"/>
    </source>
</evidence>